<comment type="caution">
    <text evidence="1">The sequence shown here is derived from an EMBL/GenBank/DDBJ whole genome shotgun (WGS) entry which is preliminary data.</text>
</comment>
<dbReference type="EMBL" id="JANBUJ010004084">
    <property type="protein sequence ID" value="KAJ2758519.1"/>
    <property type="molecule type" value="Genomic_DNA"/>
</dbReference>
<evidence type="ECO:0000313" key="1">
    <source>
        <dbReference type="EMBL" id="KAJ2758519.1"/>
    </source>
</evidence>
<proteinExistence type="predicted"/>
<dbReference type="Proteomes" id="UP001140234">
    <property type="component" value="Unassembled WGS sequence"/>
</dbReference>
<protein>
    <submittedName>
        <fullName evidence="1">Uncharacterized protein</fullName>
    </submittedName>
</protein>
<keyword evidence="2" id="KW-1185">Reference proteome</keyword>
<organism evidence="1 2">
    <name type="scientific">Coemansia nantahalensis</name>
    <dbReference type="NCBI Taxonomy" id="2789366"/>
    <lineage>
        <taxon>Eukaryota</taxon>
        <taxon>Fungi</taxon>
        <taxon>Fungi incertae sedis</taxon>
        <taxon>Zoopagomycota</taxon>
        <taxon>Kickxellomycotina</taxon>
        <taxon>Kickxellomycetes</taxon>
        <taxon>Kickxellales</taxon>
        <taxon>Kickxellaceae</taxon>
        <taxon>Coemansia</taxon>
    </lineage>
</organism>
<gene>
    <name evidence="1" type="ORF">IWQ57_006810</name>
</gene>
<reference evidence="1" key="1">
    <citation type="submission" date="2022-07" db="EMBL/GenBank/DDBJ databases">
        <title>Phylogenomic reconstructions and comparative analyses of Kickxellomycotina fungi.</title>
        <authorList>
            <person name="Reynolds N.K."/>
            <person name="Stajich J.E."/>
            <person name="Barry K."/>
            <person name="Grigoriev I.V."/>
            <person name="Crous P."/>
            <person name="Smith M.E."/>
        </authorList>
    </citation>
    <scope>NUCLEOTIDE SEQUENCE</scope>
    <source>
        <strain evidence="1">CBS 109366</strain>
    </source>
</reference>
<name>A0ACC1JIW5_9FUNG</name>
<evidence type="ECO:0000313" key="2">
    <source>
        <dbReference type="Proteomes" id="UP001140234"/>
    </source>
</evidence>
<accession>A0ACC1JIW5</accession>
<sequence>MASVAAKFTAGLLLGSGSACAFAAYMTEQARLVDCRLRWASAELDNAVAGEGRSLPSARAGPPPDTPGAFRRLAARLSGHAVPLAKAEWNSAVHSTARSLAQADIGADKLVAALLSA</sequence>